<evidence type="ECO:0000313" key="2">
    <source>
        <dbReference type="Proteomes" id="UP000006038"/>
    </source>
</evidence>
<keyword evidence="2" id="KW-1185">Reference proteome</keyword>
<reference evidence="1" key="2">
    <citation type="submission" date="2013-04" db="UniProtKB">
        <authorList>
            <consortium name="EnsemblPlants"/>
        </authorList>
    </citation>
    <scope>IDENTIFICATION</scope>
</reference>
<dbReference type="Proteomes" id="UP000006038">
    <property type="component" value="Chromosome 3"/>
</dbReference>
<dbReference type="AlphaFoldDB" id="J3LMP3"/>
<reference evidence="1" key="1">
    <citation type="journal article" date="2013" name="Nat. Commun.">
        <title>Whole-genome sequencing of Oryza brachyantha reveals mechanisms underlying Oryza genome evolution.</title>
        <authorList>
            <person name="Chen J."/>
            <person name="Huang Q."/>
            <person name="Gao D."/>
            <person name="Wang J."/>
            <person name="Lang Y."/>
            <person name="Liu T."/>
            <person name="Li B."/>
            <person name="Bai Z."/>
            <person name="Luis Goicoechea J."/>
            <person name="Liang C."/>
            <person name="Chen C."/>
            <person name="Zhang W."/>
            <person name="Sun S."/>
            <person name="Liao Y."/>
            <person name="Zhang X."/>
            <person name="Yang L."/>
            <person name="Song C."/>
            <person name="Wang M."/>
            <person name="Shi J."/>
            <person name="Liu G."/>
            <person name="Liu J."/>
            <person name="Zhou H."/>
            <person name="Zhou W."/>
            <person name="Yu Q."/>
            <person name="An N."/>
            <person name="Chen Y."/>
            <person name="Cai Q."/>
            <person name="Wang B."/>
            <person name="Liu B."/>
            <person name="Min J."/>
            <person name="Huang Y."/>
            <person name="Wu H."/>
            <person name="Li Z."/>
            <person name="Zhang Y."/>
            <person name="Yin Y."/>
            <person name="Song W."/>
            <person name="Jiang J."/>
            <person name="Jackson S.A."/>
            <person name="Wing R.A."/>
            <person name="Wang J."/>
            <person name="Chen M."/>
        </authorList>
    </citation>
    <scope>NUCLEOTIDE SEQUENCE [LARGE SCALE GENOMIC DNA]</scope>
    <source>
        <strain evidence="1">cv. IRGC 101232</strain>
    </source>
</reference>
<dbReference type="HOGENOM" id="CLU_3130389_0_0_1"/>
<accession>J3LMP3</accession>
<dbReference type="EnsemblPlants" id="OB03G23190.1">
    <property type="protein sequence ID" value="OB03G23190.1"/>
    <property type="gene ID" value="OB03G23190"/>
</dbReference>
<name>J3LMP3_ORYBR</name>
<sequence>SVFFFVGMSSVLEKILPLCLCSRKKMNFTLFFLRCHINIYGYTFEALNVV</sequence>
<dbReference type="Gramene" id="OB03G23190.1">
    <property type="protein sequence ID" value="OB03G23190.1"/>
    <property type="gene ID" value="OB03G23190"/>
</dbReference>
<evidence type="ECO:0000313" key="1">
    <source>
        <dbReference type="EnsemblPlants" id="OB03G23190.1"/>
    </source>
</evidence>
<protein>
    <submittedName>
        <fullName evidence="1">Uncharacterized protein</fullName>
    </submittedName>
</protein>
<proteinExistence type="predicted"/>
<organism evidence="1">
    <name type="scientific">Oryza brachyantha</name>
    <name type="common">malo sina</name>
    <dbReference type="NCBI Taxonomy" id="4533"/>
    <lineage>
        <taxon>Eukaryota</taxon>
        <taxon>Viridiplantae</taxon>
        <taxon>Streptophyta</taxon>
        <taxon>Embryophyta</taxon>
        <taxon>Tracheophyta</taxon>
        <taxon>Spermatophyta</taxon>
        <taxon>Magnoliopsida</taxon>
        <taxon>Liliopsida</taxon>
        <taxon>Poales</taxon>
        <taxon>Poaceae</taxon>
        <taxon>BOP clade</taxon>
        <taxon>Oryzoideae</taxon>
        <taxon>Oryzeae</taxon>
        <taxon>Oryzinae</taxon>
        <taxon>Oryza</taxon>
    </lineage>
</organism>